<dbReference type="Pfam" id="PF13289">
    <property type="entry name" value="SIR2_2"/>
    <property type="match status" value="1"/>
</dbReference>
<protein>
    <recommendedName>
        <fullName evidence="3">SIR2-like domain-containing protein</fullName>
    </recommendedName>
</protein>
<organism evidence="1 2">
    <name type="scientific">Enterococcus hirae</name>
    <dbReference type="NCBI Taxonomy" id="1354"/>
    <lineage>
        <taxon>Bacteria</taxon>
        <taxon>Bacillati</taxon>
        <taxon>Bacillota</taxon>
        <taxon>Bacilli</taxon>
        <taxon>Lactobacillales</taxon>
        <taxon>Enterococcaceae</taxon>
        <taxon>Enterococcus</taxon>
    </lineage>
</organism>
<accession>A0A7Z9DI71</accession>
<evidence type="ECO:0000313" key="1">
    <source>
        <dbReference type="EMBL" id="VTQ65770.1"/>
    </source>
</evidence>
<sequence>MNDFLKPLLAKADSMPFLFLGSGFSRRYLSTPTWMDLLKYISFITFNNDKGFHKLRRKADKKYDLNTEYNNYMTYLCDLISDELDEIWFDDPRFEESRAKNSLLMEKGVAPIKIEIASYLNSFKEINQELKPELDELKNISPNAIAGIITTNYDKLQEKIFDYEVYSSQEELLFHTKYDLGEIYKIHGCVDNPESILINTKDYALIEQKHKYIAAKLLTIFVEHPIFFIGYSIGDEDIRKILNDIQLSLTSEQLQEIEDRLFYVVWDESETNFSSSTYTISFENGRSITIKQISLNDYSLLYKCLNNNKAKYPIKLLRHVKQDMYKLVLTNDPTDRLFVNLPETDLTPDDKQKIEYVTGFGVIELAKLGYLTPKTEEIYSDIVFDDKNYNPDSLLQKTIIELRKMYGTLPVFKYLSSASDAIKQMYSELDWIPQDFSSFKTNSIKKRTKSFDSVSSITTTNITFLKKLHHLETLDENEINIKDLEYFLKKVLIEKKGIIDSKNNNFNATERASVRRLIRELDYLKYK</sequence>
<dbReference type="InterPro" id="IPR011202">
    <property type="entry name" value="UCP014677"/>
</dbReference>
<reference evidence="1 2" key="1">
    <citation type="submission" date="2019-05" db="EMBL/GenBank/DDBJ databases">
        <authorList>
            <consortium name="Pathogen Informatics"/>
        </authorList>
    </citation>
    <scope>NUCLEOTIDE SEQUENCE [LARGE SCALE GENOMIC DNA]</scope>
    <source>
        <strain evidence="1 2">NCTC12204</strain>
    </source>
</reference>
<gene>
    <name evidence="1" type="ORF">NCTC12204_01785</name>
</gene>
<comment type="caution">
    <text evidence="1">The sequence shown here is derived from an EMBL/GenBank/DDBJ whole genome shotgun (WGS) entry which is preliminary data.</text>
</comment>
<dbReference type="RefSeq" id="WP_010737840.1">
    <property type="nucleotide sequence ID" value="NZ_CABEEP010000001.1"/>
</dbReference>
<dbReference type="EMBL" id="CABEEP010000001">
    <property type="protein sequence ID" value="VTQ65770.1"/>
    <property type="molecule type" value="Genomic_DNA"/>
</dbReference>
<evidence type="ECO:0000313" key="2">
    <source>
        <dbReference type="Proteomes" id="UP000352698"/>
    </source>
</evidence>
<dbReference type="AlphaFoldDB" id="A0A7Z9DI71"/>
<dbReference type="Proteomes" id="UP000352698">
    <property type="component" value="Unassembled WGS sequence"/>
</dbReference>
<evidence type="ECO:0008006" key="3">
    <source>
        <dbReference type="Google" id="ProtNLM"/>
    </source>
</evidence>
<name>A0A7Z9DI71_ENTHR</name>
<dbReference type="PIRSF" id="PIRSF014677">
    <property type="entry name" value="UCP014677"/>
    <property type="match status" value="1"/>
</dbReference>
<proteinExistence type="predicted"/>